<dbReference type="SMART" id="SM00513">
    <property type="entry name" value="SAP"/>
    <property type="match status" value="1"/>
</dbReference>
<evidence type="ECO:0000256" key="1">
    <source>
        <dbReference type="PROSITE-ProRule" id="PRU00325"/>
    </source>
</evidence>
<protein>
    <recommendedName>
        <fullName evidence="7">SWIM-type domain-containing protein</fullName>
    </recommendedName>
</protein>
<evidence type="ECO:0000313" key="6">
    <source>
        <dbReference type="Proteomes" id="UP001519460"/>
    </source>
</evidence>
<evidence type="ECO:0000259" key="4">
    <source>
        <dbReference type="PROSITE" id="PS50966"/>
    </source>
</evidence>
<evidence type="ECO:0000313" key="5">
    <source>
        <dbReference type="EMBL" id="KAK7465986.1"/>
    </source>
</evidence>
<dbReference type="AlphaFoldDB" id="A0ABD0J8P5"/>
<keyword evidence="1" id="KW-0479">Metal-binding</keyword>
<dbReference type="PROSITE" id="PS50800">
    <property type="entry name" value="SAP"/>
    <property type="match status" value="1"/>
</dbReference>
<dbReference type="EMBL" id="JACVVK020000562">
    <property type="protein sequence ID" value="KAK7465986.1"/>
    <property type="molecule type" value="Genomic_DNA"/>
</dbReference>
<feature type="domain" description="SAP" evidence="3">
    <location>
        <begin position="7"/>
        <end position="41"/>
    </location>
</feature>
<name>A0ABD0J8P5_9CAEN</name>
<evidence type="ECO:0000259" key="3">
    <source>
        <dbReference type="PROSITE" id="PS50800"/>
    </source>
</evidence>
<dbReference type="SUPFAM" id="SSF68906">
    <property type="entry name" value="SAP domain"/>
    <property type="match status" value="1"/>
</dbReference>
<accession>A0ABD0J8P5</accession>
<dbReference type="GO" id="GO:0008270">
    <property type="term" value="F:zinc ion binding"/>
    <property type="evidence" value="ECO:0007669"/>
    <property type="project" value="UniProtKB-KW"/>
</dbReference>
<gene>
    <name evidence="5" type="ORF">BaRGS_00037473</name>
</gene>
<dbReference type="InterPro" id="IPR003034">
    <property type="entry name" value="SAP_dom"/>
</dbReference>
<dbReference type="PROSITE" id="PS50966">
    <property type="entry name" value="ZF_SWIM"/>
    <property type="match status" value="1"/>
</dbReference>
<feature type="compositionally biased region" description="Basic and acidic residues" evidence="2">
    <location>
        <begin position="47"/>
        <end position="73"/>
    </location>
</feature>
<organism evidence="5 6">
    <name type="scientific">Batillaria attramentaria</name>
    <dbReference type="NCBI Taxonomy" id="370345"/>
    <lineage>
        <taxon>Eukaryota</taxon>
        <taxon>Metazoa</taxon>
        <taxon>Spiralia</taxon>
        <taxon>Lophotrochozoa</taxon>
        <taxon>Mollusca</taxon>
        <taxon>Gastropoda</taxon>
        <taxon>Caenogastropoda</taxon>
        <taxon>Sorbeoconcha</taxon>
        <taxon>Cerithioidea</taxon>
        <taxon>Batillariidae</taxon>
        <taxon>Batillaria</taxon>
    </lineage>
</organism>
<sequence>MAAPCAFEAMKVHELKQYLKANSQSTSGKKSELVRRAKGTFSLLAHKAVDDSDRPEKDAELSQSDNHPENEEYHHVASLTGWLAVEDVSQSQWPEVTERELYNYLVYTCKRTVDLKKKNARTQLMANAFYKDGHVHTLRYHHIDEDSDECYVRGLVTPSAASSDNKKYPDLSAWIKASKVTGNVIRGYCTCTAGLEGSCNHIAALLYALVDVTDTKIRGIGASASKTCKWKQLKECHLSPKKACEMYSEMPSLENERVNTEPVVSSVNLERFAERLRKCAPRAGWLVNFTASKEAKTPQAPASPPVLHEPQLSLADHVNVSTDSC</sequence>
<dbReference type="PANTHER" id="PTHR47526:SF3">
    <property type="entry name" value="PHD-TYPE DOMAIN-CONTAINING PROTEIN"/>
    <property type="match status" value="1"/>
</dbReference>
<dbReference type="Pfam" id="PF02037">
    <property type="entry name" value="SAP"/>
    <property type="match status" value="1"/>
</dbReference>
<dbReference type="Gene3D" id="1.10.720.30">
    <property type="entry name" value="SAP domain"/>
    <property type="match status" value="1"/>
</dbReference>
<dbReference type="InterPro" id="IPR036361">
    <property type="entry name" value="SAP_dom_sf"/>
</dbReference>
<dbReference type="InterPro" id="IPR007527">
    <property type="entry name" value="Znf_SWIM"/>
</dbReference>
<keyword evidence="1" id="KW-0862">Zinc</keyword>
<feature type="region of interest" description="Disordered" evidence="2">
    <location>
        <begin position="45"/>
        <end position="73"/>
    </location>
</feature>
<proteinExistence type="predicted"/>
<dbReference type="Proteomes" id="UP001519460">
    <property type="component" value="Unassembled WGS sequence"/>
</dbReference>
<evidence type="ECO:0000256" key="2">
    <source>
        <dbReference type="SAM" id="MobiDB-lite"/>
    </source>
</evidence>
<evidence type="ECO:0008006" key="7">
    <source>
        <dbReference type="Google" id="ProtNLM"/>
    </source>
</evidence>
<comment type="caution">
    <text evidence="5">The sequence shown here is derived from an EMBL/GenBank/DDBJ whole genome shotgun (WGS) entry which is preliminary data.</text>
</comment>
<feature type="domain" description="SWIM-type" evidence="4">
    <location>
        <begin position="174"/>
        <end position="210"/>
    </location>
</feature>
<keyword evidence="1" id="KW-0863">Zinc-finger</keyword>
<dbReference type="PANTHER" id="PTHR47526">
    <property type="entry name" value="ATP-DEPENDENT DNA HELICASE"/>
    <property type="match status" value="1"/>
</dbReference>
<reference evidence="5 6" key="1">
    <citation type="journal article" date="2023" name="Sci. Data">
        <title>Genome assembly of the Korean intertidal mud-creeper Batillaria attramentaria.</title>
        <authorList>
            <person name="Patra A.K."/>
            <person name="Ho P.T."/>
            <person name="Jun S."/>
            <person name="Lee S.J."/>
            <person name="Kim Y."/>
            <person name="Won Y.J."/>
        </authorList>
    </citation>
    <scope>NUCLEOTIDE SEQUENCE [LARGE SCALE GENOMIC DNA]</scope>
    <source>
        <strain evidence="5">Wonlab-2016</strain>
    </source>
</reference>
<keyword evidence="6" id="KW-1185">Reference proteome</keyword>